<keyword evidence="3" id="KW-0560">Oxidoreductase</keyword>
<evidence type="ECO:0000256" key="3">
    <source>
        <dbReference type="ARBA" id="ARBA00023002"/>
    </source>
</evidence>
<dbReference type="GO" id="GO:0005737">
    <property type="term" value="C:cytoplasm"/>
    <property type="evidence" value="ECO:0007669"/>
    <property type="project" value="TreeGrafter"/>
</dbReference>
<evidence type="ECO:0000256" key="2">
    <source>
        <dbReference type="ARBA" id="ARBA00022827"/>
    </source>
</evidence>
<dbReference type="GO" id="GO:0050660">
    <property type="term" value="F:flavin adenine dinucleotide binding"/>
    <property type="evidence" value="ECO:0007669"/>
    <property type="project" value="TreeGrafter"/>
</dbReference>
<dbReference type="InterPro" id="IPR036188">
    <property type="entry name" value="FAD/NAD-bd_sf"/>
</dbReference>
<dbReference type="SUPFAM" id="SSF51905">
    <property type="entry name" value="FAD/NAD(P)-binding domain"/>
    <property type="match status" value="1"/>
</dbReference>
<dbReference type="PANTHER" id="PTHR43735:SF3">
    <property type="entry name" value="FERROPTOSIS SUPPRESSOR PROTEIN 1"/>
    <property type="match status" value="1"/>
</dbReference>
<keyword evidence="1" id="KW-0285">Flavoprotein</keyword>
<evidence type="ECO:0008006" key="6">
    <source>
        <dbReference type="Google" id="ProtNLM"/>
    </source>
</evidence>
<evidence type="ECO:0000256" key="1">
    <source>
        <dbReference type="ARBA" id="ARBA00022630"/>
    </source>
</evidence>
<sequence length="188" mass="20329">MSEKIITQLTAKGVRLILNDSLSQPTEQTGPLPLQTFTTLKGEEITADYIMLASGGKSNTDWIADIDPTLIDSKTKQIKVTPTFSFAGSPRWERYYAYGDAANTPGPKVAYMAGQHAPLLAHNIVNAIRGGGGKLKEAKDAPAEMIMVNVGKRGGAGYVVFVTVGEWITSLFKGRSLHVGMFHGWFKA</sequence>
<dbReference type="GO" id="GO:0004174">
    <property type="term" value="F:electron-transferring-flavoprotein dehydrogenase activity"/>
    <property type="evidence" value="ECO:0007669"/>
    <property type="project" value="TreeGrafter"/>
</dbReference>
<name>A0A0F7SDC9_9BASI</name>
<dbReference type="Proteomes" id="UP000242770">
    <property type="component" value="Unassembled WGS sequence"/>
</dbReference>
<dbReference type="PANTHER" id="PTHR43735">
    <property type="entry name" value="APOPTOSIS-INDUCING FACTOR 1"/>
    <property type="match status" value="1"/>
</dbReference>
<evidence type="ECO:0000313" key="4">
    <source>
        <dbReference type="EMBL" id="CDW99455.1"/>
    </source>
</evidence>
<reference evidence="5" key="1">
    <citation type="submission" date="2014-06" db="EMBL/GenBank/DDBJ databases">
        <authorList>
            <person name="Berkman P.J."/>
        </authorList>
    </citation>
    <scope>NUCLEOTIDE SEQUENCE [LARGE SCALE GENOMIC DNA]</scope>
</reference>
<keyword evidence="5" id="KW-1185">Reference proteome</keyword>
<dbReference type="Gene3D" id="3.50.50.100">
    <property type="match status" value="1"/>
</dbReference>
<dbReference type="STRING" id="49012.A0A0F7SDC9"/>
<dbReference type="EMBL" id="CCFA01004726">
    <property type="protein sequence ID" value="CDW99455.1"/>
    <property type="molecule type" value="Genomic_DNA"/>
</dbReference>
<accession>A0A0F7SDC9</accession>
<protein>
    <recommendedName>
        <fullName evidence="6">FAD/NAD(P)-binding domain-containing protein</fullName>
    </recommendedName>
</protein>
<gene>
    <name evidence="4" type="primary">SSCI77270.1</name>
</gene>
<dbReference type="AlphaFoldDB" id="A0A0F7SDC9"/>
<keyword evidence="2" id="KW-0274">FAD</keyword>
<organism evidence="4 5">
    <name type="scientific">Sporisorium scitamineum</name>
    <dbReference type="NCBI Taxonomy" id="49012"/>
    <lineage>
        <taxon>Eukaryota</taxon>
        <taxon>Fungi</taxon>
        <taxon>Dikarya</taxon>
        <taxon>Basidiomycota</taxon>
        <taxon>Ustilaginomycotina</taxon>
        <taxon>Ustilaginomycetes</taxon>
        <taxon>Ustilaginales</taxon>
        <taxon>Ustilaginaceae</taxon>
        <taxon>Sporisorium</taxon>
    </lineage>
</organism>
<evidence type="ECO:0000313" key="5">
    <source>
        <dbReference type="Proteomes" id="UP000242770"/>
    </source>
</evidence>
<proteinExistence type="predicted"/>